<evidence type="ECO:0000256" key="2">
    <source>
        <dbReference type="SAM" id="MobiDB-lite"/>
    </source>
</evidence>
<dbReference type="OrthoDB" id="9772811at2"/>
<evidence type="ECO:0000256" key="1">
    <source>
        <dbReference type="ARBA" id="ARBA00022801"/>
    </source>
</evidence>
<dbReference type="EMBL" id="CP002353">
    <property type="protein sequence ID" value="ADV61365.1"/>
    <property type="molecule type" value="Genomic_DNA"/>
</dbReference>
<dbReference type="KEGG" id="ipa:Isop_0774"/>
<keyword evidence="5" id="KW-1185">Reference proteome</keyword>
<dbReference type="PANTHER" id="PTHR47197:SF3">
    <property type="entry name" value="DIHYDRO-HEME D1 DEHYDROGENASE"/>
    <property type="match status" value="1"/>
</dbReference>
<reference key="1">
    <citation type="submission" date="2010-11" db="EMBL/GenBank/DDBJ databases">
        <title>The complete sequence of chromosome of Isophaera pallida ATCC 43644.</title>
        <authorList>
            <consortium name="US DOE Joint Genome Institute (JGI-PGF)"/>
            <person name="Lucas S."/>
            <person name="Copeland A."/>
            <person name="Lapidus A."/>
            <person name="Bruce D."/>
            <person name="Goodwin L."/>
            <person name="Pitluck S."/>
            <person name="Kyrpides N."/>
            <person name="Mavromatis K."/>
            <person name="Pagani I."/>
            <person name="Ivanova N."/>
            <person name="Saunders E."/>
            <person name="Brettin T."/>
            <person name="Detter J.C."/>
            <person name="Han C."/>
            <person name="Tapia R."/>
            <person name="Land M."/>
            <person name="Hauser L."/>
            <person name="Markowitz V."/>
            <person name="Cheng J.-F."/>
            <person name="Hugenholtz P."/>
            <person name="Woyke T."/>
            <person name="Wu D."/>
            <person name="Eisen J.A."/>
        </authorList>
    </citation>
    <scope>NUCLEOTIDE SEQUENCE</scope>
    <source>
        <strain>ATCC 43644</strain>
    </source>
</reference>
<dbReference type="InterPro" id="IPR051200">
    <property type="entry name" value="Host-pathogen_enzymatic-act"/>
</dbReference>
<dbReference type="SUPFAM" id="SSF53649">
    <property type="entry name" value="Alkaline phosphatase-like"/>
    <property type="match status" value="1"/>
</dbReference>
<dbReference type="AlphaFoldDB" id="E8R1U3"/>
<dbReference type="InterPro" id="IPR015943">
    <property type="entry name" value="WD40/YVTN_repeat-like_dom_sf"/>
</dbReference>
<keyword evidence="1" id="KW-0378">Hydrolase</keyword>
<evidence type="ECO:0000256" key="3">
    <source>
        <dbReference type="SAM" id="Phobius"/>
    </source>
</evidence>
<organism evidence="4 5">
    <name type="scientific">Isosphaera pallida (strain ATCC 43644 / DSM 9630 / IS1B)</name>
    <dbReference type="NCBI Taxonomy" id="575540"/>
    <lineage>
        <taxon>Bacteria</taxon>
        <taxon>Pseudomonadati</taxon>
        <taxon>Planctomycetota</taxon>
        <taxon>Planctomycetia</taxon>
        <taxon>Isosphaerales</taxon>
        <taxon>Isosphaeraceae</taxon>
        <taxon>Isosphaera</taxon>
    </lineage>
</organism>
<dbReference type="Gene3D" id="3.40.720.10">
    <property type="entry name" value="Alkaline Phosphatase, subunit A"/>
    <property type="match status" value="2"/>
</dbReference>
<keyword evidence="3" id="KW-0472">Membrane</keyword>
<gene>
    <name evidence="4" type="ordered locus">Isop_0774</name>
</gene>
<feature type="transmembrane region" description="Helical" evidence="3">
    <location>
        <begin position="33"/>
        <end position="55"/>
    </location>
</feature>
<dbReference type="Proteomes" id="UP000008631">
    <property type="component" value="Chromosome"/>
</dbReference>
<accession>E8R1U3</accession>
<dbReference type="PANTHER" id="PTHR47197">
    <property type="entry name" value="PROTEIN NIRF"/>
    <property type="match status" value="1"/>
</dbReference>
<dbReference type="RefSeq" id="WP_013563654.1">
    <property type="nucleotide sequence ID" value="NC_014962.1"/>
</dbReference>
<dbReference type="eggNOG" id="COG3386">
    <property type="taxonomic scope" value="Bacteria"/>
</dbReference>
<dbReference type="SUPFAM" id="SSF69322">
    <property type="entry name" value="Tricorn protease domain 2"/>
    <property type="match status" value="1"/>
</dbReference>
<feature type="region of interest" description="Disordered" evidence="2">
    <location>
        <begin position="1"/>
        <end position="31"/>
    </location>
</feature>
<reference evidence="4 5" key="2">
    <citation type="journal article" date="2011" name="Stand. Genomic Sci.">
        <title>Complete genome sequence of Isosphaera pallida type strain (IS1B).</title>
        <authorList>
            <consortium name="US DOE Joint Genome Institute (JGI-PGF)"/>
            <person name="Goker M."/>
            <person name="Cleland D."/>
            <person name="Saunders E."/>
            <person name="Lapidus A."/>
            <person name="Nolan M."/>
            <person name="Lucas S."/>
            <person name="Hammon N."/>
            <person name="Deshpande S."/>
            <person name="Cheng J.F."/>
            <person name="Tapia R."/>
            <person name="Han C."/>
            <person name="Goodwin L."/>
            <person name="Pitluck S."/>
            <person name="Liolios K."/>
            <person name="Pagani I."/>
            <person name="Ivanova N."/>
            <person name="Mavromatis K."/>
            <person name="Pati A."/>
            <person name="Chen A."/>
            <person name="Palaniappan K."/>
            <person name="Land M."/>
            <person name="Hauser L."/>
            <person name="Chang Y.J."/>
            <person name="Jeffries C.D."/>
            <person name="Detter J.C."/>
            <person name="Beck B."/>
            <person name="Woyke T."/>
            <person name="Bristow J."/>
            <person name="Eisen J.A."/>
            <person name="Markowitz V."/>
            <person name="Hugenholtz P."/>
            <person name="Kyrpides N.C."/>
            <person name="Klenk H.P."/>
        </authorList>
    </citation>
    <scope>NUCLEOTIDE SEQUENCE [LARGE SCALE GENOMIC DNA]</scope>
    <source>
        <strain evidence="5">ATCC 43644 / DSM 9630 / IS1B</strain>
    </source>
</reference>
<dbReference type="InParanoid" id="E8R1U3"/>
<sequence>MMTSQTESHGSSIQHQTSSDQPSPTPPRGMRDWFRAAGLAVTLAVVAAGLGVGAVKLGTVYLGKQPDGSFIVSSGQRIEPGTIAFSGRPIDLAISPAGDVVAVLHKREVFLINATTREVIADSNRPLNASAAFRGIAWSPDGSLLVASTDQGFLKLFRRDRDTKTLKEDGVIRLVADGEKNPVPGGMAFTKDGQTLFVAAVNRNAVVELDVAQRVVAREHPVQNLPFEVRLSEDEQTLVVSNWGGRFAREGERVQLSDQIPILIDERGAAASGTISLVDRSGGPTRHIEVDLHPSSIAVKGDRAFVACALSDTVVEVDLTKGEVVRRLPITYANLKVAGSMPNALAIRGDTLYICNGGDNAVAELDLTTSAIRGFRPVGYFPTAIELTADGRFAYVLNTKGNGSVARTLMGQAGNAHDFQGTVSVLDLSEDLATETKKVVAHNRWKTPLSVPPLKVYQGAIEHVIYIIKENRTYDEVFGDLPQGNGDPKLCSLGETVMPNHRKLAREFTLFDNGYVSGTNSADGHQWSTQGLANDYLERFYVGYSRSYSDDGADPMVFSGAGAIWDAALRKNKTLRVYGEFCDDEKNRVVPEPKDWFEVWEDRQQQTGKFRFEAVTNIPSLQPHIHPNYMYWPLWQSDQHRADLFIEDYQRLSAENRVPNLMILSLPCDHAEGTNPRYPTPRAMMADNDLALGRIVEAVSKSPQWAKTCILVIEDDAQSGPDHVDGHRTVFMAISPYVKRQFVDSSFYTTVSMLRTIELMLGLDPMNRFDALADPLNLCFTDTPNLTPYQAVPANIPLDERNPSGADMTEADRYWLEKTLSLDWSKMDRADPYWLNRINWYSIHKGKIPYPDRPGDAPSQFDDPEEEAEIIRPNQVGISDDD</sequence>
<protein>
    <submittedName>
        <fullName evidence="4">Phosphoesterase</fullName>
    </submittedName>
</protein>
<dbReference type="HOGENOM" id="CLU_012789_0_0_0"/>
<dbReference type="Pfam" id="PF04185">
    <property type="entry name" value="Phosphoesterase"/>
    <property type="match status" value="1"/>
</dbReference>
<evidence type="ECO:0000313" key="5">
    <source>
        <dbReference type="Proteomes" id="UP000008631"/>
    </source>
</evidence>
<name>E8R1U3_ISOPI</name>
<dbReference type="eggNOG" id="COG3391">
    <property type="taxonomic scope" value="Bacteria"/>
</dbReference>
<feature type="region of interest" description="Disordered" evidence="2">
    <location>
        <begin position="849"/>
        <end position="882"/>
    </location>
</feature>
<proteinExistence type="predicted"/>
<evidence type="ECO:0000313" key="4">
    <source>
        <dbReference type="EMBL" id="ADV61365.1"/>
    </source>
</evidence>
<dbReference type="Gene3D" id="2.130.10.10">
    <property type="entry name" value="YVTN repeat-like/Quinoprotein amine dehydrogenase"/>
    <property type="match status" value="2"/>
</dbReference>
<dbReference type="GO" id="GO:0016788">
    <property type="term" value="F:hydrolase activity, acting on ester bonds"/>
    <property type="evidence" value="ECO:0007669"/>
    <property type="project" value="InterPro"/>
</dbReference>
<feature type="compositionally biased region" description="Polar residues" evidence="2">
    <location>
        <begin position="1"/>
        <end position="15"/>
    </location>
</feature>
<keyword evidence="3" id="KW-1133">Transmembrane helix</keyword>
<dbReference type="STRING" id="575540.Isop_0774"/>
<dbReference type="InterPro" id="IPR007312">
    <property type="entry name" value="Phosphoesterase"/>
</dbReference>
<dbReference type="eggNOG" id="COG3511">
    <property type="taxonomic scope" value="Bacteria"/>
</dbReference>
<dbReference type="InterPro" id="IPR017850">
    <property type="entry name" value="Alkaline_phosphatase_core_sf"/>
</dbReference>
<keyword evidence="3" id="KW-0812">Transmembrane</keyword>